<dbReference type="Gene3D" id="1.25.40.20">
    <property type="entry name" value="Ankyrin repeat-containing domain"/>
    <property type="match status" value="2"/>
</dbReference>
<dbReference type="OrthoDB" id="163438at2759"/>
<dbReference type="InterPro" id="IPR027417">
    <property type="entry name" value="P-loop_NTPase"/>
</dbReference>
<dbReference type="InterPro" id="IPR002110">
    <property type="entry name" value="Ankyrin_rpt"/>
</dbReference>
<keyword evidence="1" id="KW-0677">Repeat</keyword>
<dbReference type="Proteomes" id="UP000233524">
    <property type="component" value="Unassembled WGS sequence"/>
</dbReference>
<feature type="transmembrane region" description="Helical" evidence="3">
    <location>
        <begin position="213"/>
        <end position="230"/>
    </location>
</feature>
<dbReference type="PRINTS" id="PR01415">
    <property type="entry name" value="ANKYRIN"/>
</dbReference>
<organism evidence="6 7">
    <name type="scientific">Lomentospora prolificans</name>
    <dbReference type="NCBI Taxonomy" id="41688"/>
    <lineage>
        <taxon>Eukaryota</taxon>
        <taxon>Fungi</taxon>
        <taxon>Dikarya</taxon>
        <taxon>Ascomycota</taxon>
        <taxon>Pezizomycotina</taxon>
        <taxon>Sordariomycetes</taxon>
        <taxon>Hypocreomycetidae</taxon>
        <taxon>Microascales</taxon>
        <taxon>Microascaceae</taxon>
        <taxon>Lomentospora</taxon>
    </lineage>
</organism>
<accession>A0A2N3NIX9</accession>
<dbReference type="SUPFAM" id="SSF52540">
    <property type="entry name" value="P-loop containing nucleoside triphosphate hydrolases"/>
    <property type="match status" value="1"/>
</dbReference>
<feature type="domain" description="Nephrocystin 3-like N-terminal" evidence="5">
    <location>
        <begin position="279"/>
        <end position="447"/>
    </location>
</feature>
<gene>
    <name evidence="6" type="ORF">jhhlp_001612</name>
</gene>
<name>A0A2N3NIX9_9PEZI</name>
<keyword evidence="3" id="KW-0812">Transmembrane</keyword>
<keyword evidence="3" id="KW-1133">Transmembrane helix</keyword>
<feature type="repeat" description="ANK" evidence="2">
    <location>
        <begin position="793"/>
        <end position="825"/>
    </location>
</feature>
<evidence type="ECO:0000256" key="1">
    <source>
        <dbReference type="ARBA" id="ARBA00022737"/>
    </source>
</evidence>
<dbReference type="AlphaFoldDB" id="A0A2N3NIX9"/>
<dbReference type="PROSITE" id="PS50297">
    <property type="entry name" value="ANK_REP_REGION"/>
    <property type="match status" value="4"/>
</dbReference>
<dbReference type="PANTHER" id="PTHR10622:SF13">
    <property type="entry name" value="NACHT DOMAIN-CONTAINING PROTEIN"/>
    <property type="match status" value="1"/>
</dbReference>
<dbReference type="VEuPathDB" id="FungiDB:jhhlp_001612"/>
<feature type="domain" description="Heterokaryon incompatibility" evidence="4">
    <location>
        <begin position="28"/>
        <end position="114"/>
    </location>
</feature>
<protein>
    <submittedName>
        <fullName evidence="6">Uncharacterized protein</fullName>
    </submittedName>
</protein>
<feature type="repeat" description="ANK" evidence="2">
    <location>
        <begin position="826"/>
        <end position="858"/>
    </location>
</feature>
<dbReference type="Pfam" id="PF24883">
    <property type="entry name" value="NPHP3_N"/>
    <property type="match status" value="1"/>
</dbReference>
<proteinExistence type="predicted"/>
<dbReference type="PANTHER" id="PTHR10622">
    <property type="entry name" value="HET DOMAIN-CONTAINING PROTEIN"/>
    <property type="match status" value="1"/>
</dbReference>
<evidence type="ECO:0000313" key="6">
    <source>
        <dbReference type="EMBL" id="PKS12312.1"/>
    </source>
</evidence>
<dbReference type="SUPFAM" id="SSF48403">
    <property type="entry name" value="Ankyrin repeat"/>
    <property type="match status" value="1"/>
</dbReference>
<dbReference type="InParanoid" id="A0A2N3NIX9"/>
<feature type="repeat" description="ANK" evidence="2">
    <location>
        <begin position="691"/>
        <end position="726"/>
    </location>
</feature>
<dbReference type="InterPro" id="IPR010730">
    <property type="entry name" value="HET"/>
</dbReference>
<dbReference type="STRING" id="41688.A0A2N3NIX9"/>
<comment type="caution">
    <text evidence="6">The sequence shown here is derived from an EMBL/GenBank/DDBJ whole genome shotgun (WGS) entry which is preliminary data.</text>
</comment>
<evidence type="ECO:0000256" key="3">
    <source>
        <dbReference type="SAM" id="Phobius"/>
    </source>
</evidence>
<feature type="repeat" description="ANK" evidence="2">
    <location>
        <begin position="727"/>
        <end position="759"/>
    </location>
</feature>
<feature type="repeat" description="ANK" evidence="2">
    <location>
        <begin position="760"/>
        <end position="792"/>
    </location>
</feature>
<dbReference type="EMBL" id="NLAX01000004">
    <property type="protein sequence ID" value="PKS12312.1"/>
    <property type="molecule type" value="Genomic_DNA"/>
</dbReference>
<sequence length="938" mass="105827">MRLVICNDCDEPPCLTDDLIGGATIPPYAILSHTWGSEEVTFADLADGTWRGKAGYDKIKFCAEQARRDGLQHFCVDTCCIDKSNSSELQEAINSMFRWYQNADRCYVYLADVSVYTPSHHGRQPESAWEPAFRASRWFTRGWTLQELLAPRYVEFLSREGERLGDKGSLQQQIHEITGIPNQALRGAPPSEFGVDERFAWARTRQTTRGEDWAYSLLGIFGIFMPLIYGEGKEYAIKRLKGEIRHREIRDAKHLEWFRKLYNCPYEDRKDRNPTRVEGTCMWFTSHPLFRNWEQSDVGSLLWVSADPGCGKSVLAKYLVDEVLPSTNSRTTAYFFFKEDFEDQASATIALCCILRQIFIQHPASFCDQILQRFEEGGEVLLTSFYSLWQILIVAVSRARGHEFICILDGLDECGDPGRNRLIDAITKLYSGPKAQIPALKFLLTSRPYLNIRRRFQRLERKLPTIHLKGENEEEVIKISGEIDMVIKSRAADIGSELDLSEEEQLLLGEELTRIPNRTYLWIYLVLDIMQNSILLTLGDIQSVVRSIPRTVDEAYDRILSKSRDTNIARKLLHIVVAAKRPLTLKEMALALAIKPTHQSLNDLGLGPESRFRHEVRDLCGLFVVVVDSRIYLLHQTARHRRHLSALTAQCCGGSLRFSQQREREKNKYIAERSFLDYAARFWPDHFRDGDGPTELIPLLVASHFKLRSVVRRLLEVGADVNARDLDGWTPLHYAAKAGNDTIVRHLVKPGADVNARDSEGATPLCFATKAGHDTTVRQLLTDGADVNARDSDSWTPLHFASDVGYDTIVQQLIRAGADVNAKDSYGSTPLHFASRAGHNAIVDHLSKAGADVNSGEPGSSTPFHFTPEGGYDTILQQLVKDAIDPARFPTESDGSFISLMASGSEGKKALKDTIHRNQYLESDVFDILSEESQGSMA</sequence>
<dbReference type="PROSITE" id="PS50088">
    <property type="entry name" value="ANK_REPEAT"/>
    <property type="match status" value="5"/>
</dbReference>
<keyword evidence="3" id="KW-0472">Membrane</keyword>
<dbReference type="InterPro" id="IPR056884">
    <property type="entry name" value="NPHP3-like_N"/>
</dbReference>
<dbReference type="Pfam" id="PF06985">
    <property type="entry name" value="HET"/>
    <property type="match status" value="1"/>
</dbReference>
<evidence type="ECO:0000259" key="5">
    <source>
        <dbReference type="Pfam" id="PF24883"/>
    </source>
</evidence>
<evidence type="ECO:0000256" key="2">
    <source>
        <dbReference type="PROSITE-ProRule" id="PRU00023"/>
    </source>
</evidence>
<dbReference type="Gene3D" id="3.40.50.300">
    <property type="entry name" value="P-loop containing nucleotide triphosphate hydrolases"/>
    <property type="match status" value="1"/>
</dbReference>
<dbReference type="Pfam" id="PF12796">
    <property type="entry name" value="Ank_2"/>
    <property type="match status" value="1"/>
</dbReference>
<evidence type="ECO:0000259" key="4">
    <source>
        <dbReference type="Pfam" id="PF06985"/>
    </source>
</evidence>
<keyword evidence="2" id="KW-0040">ANK repeat</keyword>
<evidence type="ECO:0000313" key="7">
    <source>
        <dbReference type="Proteomes" id="UP000233524"/>
    </source>
</evidence>
<dbReference type="Pfam" id="PF13857">
    <property type="entry name" value="Ank_5"/>
    <property type="match status" value="1"/>
</dbReference>
<dbReference type="SMART" id="SM00248">
    <property type="entry name" value="ANK"/>
    <property type="match status" value="6"/>
</dbReference>
<reference evidence="6 7" key="1">
    <citation type="journal article" date="2017" name="G3 (Bethesda)">
        <title>First Draft Genome Sequence of the Pathogenic Fungus Lomentospora prolificans (Formerly Scedosporium prolificans).</title>
        <authorList>
            <person name="Luo R."/>
            <person name="Zimin A."/>
            <person name="Workman R."/>
            <person name="Fan Y."/>
            <person name="Pertea G."/>
            <person name="Grossman N."/>
            <person name="Wear M.P."/>
            <person name="Jia B."/>
            <person name="Miller H."/>
            <person name="Casadevall A."/>
            <person name="Timp W."/>
            <person name="Zhang S.X."/>
            <person name="Salzberg S.L."/>
        </authorList>
    </citation>
    <scope>NUCLEOTIDE SEQUENCE [LARGE SCALE GENOMIC DNA]</scope>
    <source>
        <strain evidence="6 7">JHH-5317</strain>
    </source>
</reference>
<keyword evidence="7" id="KW-1185">Reference proteome</keyword>
<dbReference type="InterPro" id="IPR036770">
    <property type="entry name" value="Ankyrin_rpt-contain_sf"/>
</dbReference>